<feature type="compositionally biased region" description="Acidic residues" evidence="2">
    <location>
        <begin position="58"/>
        <end position="68"/>
    </location>
</feature>
<dbReference type="InterPro" id="IPR012459">
    <property type="entry name" value="Rrp15"/>
</dbReference>
<gene>
    <name evidence="3" type="ORF">HDK90DRAFT_357057</name>
</gene>
<dbReference type="PANTHER" id="PTHR13245">
    <property type="entry name" value="RRP15-LIKE PROTEIN"/>
    <property type="match status" value="1"/>
</dbReference>
<sequence length="304" mass="32947">MPPQPSRTPVALKRRRTEHLNRGKPTKRARKIKKQNNYHSSSDEDSADEEVPQTVDANESESESESEVEAQSLPKQTKKAKPAATEAQSTDDESDEAAGNDEFSEADLEGDVEMDSDEEGSEGESEASVSDGGSSNAPSRNKKKRNDPDAFATSMQKILGAKLTTTKRADPILSRSKIAQDAGKELAEAKLEARAKGKMRDEKKAQLEKGRVKDVLGLQTPDISTQEIQEEEKRLKKTAQKGVVKLFNAVRAAQVKGEQAAREAKKSGVVGIDKREEKVTEMSKKGFLDLIAGGGKKTAAAAEA</sequence>
<accession>A0ABR1YHB3</accession>
<comment type="caution">
    <text evidence="3">The sequence shown here is derived from an EMBL/GenBank/DDBJ whole genome shotgun (WGS) entry which is preliminary data.</text>
</comment>
<name>A0ABR1YHB3_9PEZI</name>
<feature type="compositionally biased region" description="Low complexity" evidence="2">
    <location>
        <begin position="126"/>
        <end position="135"/>
    </location>
</feature>
<reference evidence="3 4" key="1">
    <citation type="submission" date="2024-04" db="EMBL/GenBank/DDBJ databases">
        <title>Phyllosticta paracitricarpa is synonymous to the EU quarantine fungus P. citricarpa based on phylogenomic analyses.</title>
        <authorList>
            <consortium name="Lawrence Berkeley National Laboratory"/>
            <person name="Van Ingen-Buijs V.A."/>
            <person name="Van Westerhoven A.C."/>
            <person name="Haridas S."/>
            <person name="Skiadas P."/>
            <person name="Martin F."/>
            <person name="Groenewald J.Z."/>
            <person name="Crous P.W."/>
            <person name="Seidl M.F."/>
        </authorList>
    </citation>
    <scope>NUCLEOTIDE SEQUENCE [LARGE SCALE GENOMIC DNA]</scope>
    <source>
        <strain evidence="3 4">CBS 123374</strain>
    </source>
</reference>
<evidence type="ECO:0000313" key="3">
    <source>
        <dbReference type="EMBL" id="KAK8229417.1"/>
    </source>
</evidence>
<dbReference type="Pfam" id="PF07890">
    <property type="entry name" value="Rrp15p"/>
    <property type="match status" value="1"/>
</dbReference>
<protein>
    <submittedName>
        <fullName evidence="3">Rrp15p-domain-containing protein</fullName>
    </submittedName>
</protein>
<dbReference type="EMBL" id="JBBWRZ010000009">
    <property type="protein sequence ID" value="KAK8229417.1"/>
    <property type="molecule type" value="Genomic_DNA"/>
</dbReference>
<proteinExistence type="inferred from homology"/>
<keyword evidence="4" id="KW-1185">Reference proteome</keyword>
<comment type="similarity">
    <text evidence="1">Belongs to the RRP15 family.</text>
</comment>
<evidence type="ECO:0000256" key="2">
    <source>
        <dbReference type="SAM" id="MobiDB-lite"/>
    </source>
</evidence>
<feature type="compositionally biased region" description="Acidic residues" evidence="2">
    <location>
        <begin position="89"/>
        <end position="125"/>
    </location>
</feature>
<dbReference type="PANTHER" id="PTHR13245:SF14">
    <property type="entry name" value="RRP15-LIKE PROTEIN"/>
    <property type="match status" value="1"/>
</dbReference>
<dbReference type="Proteomes" id="UP001492380">
    <property type="component" value="Unassembled WGS sequence"/>
</dbReference>
<feature type="region of interest" description="Disordered" evidence="2">
    <location>
        <begin position="1"/>
        <end position="153"/>
    </location>
</feature>
<organism evidence="3 4">
    <name type="scientific">Phyllosticta capitalensis</name>
    <dbReference type="NCBI Taxonomy" id="121624"/>
    <lineage>
        <taxon>Eukaryota</taxon>
        <taxon>Fungi</taxon>
        <taxon>Dikarya</taxon>
        <taxon>Ascomycota</taxon>
        <taxon>Pezizomycotina</taxon>
        <taxon>Dothideomycetes</taxon>
        <taxon>Dothideomycetes incertae sedis</taxon>
        <taxon>Botryosphaeriales</taxon>
        <taxon>Phyllostictaceae</taxon>
        <taxon>Phyllosticta</taxon>
    </lineage>
</organism>
<feature type="compositionally biased region" description="Basic residues" evidence="2">
    <location>
        <begin position="12"/>
        <end position="36"/>
    </location>
</feature>
<evidence type="ECO:0000313" key="4">
    <source>
        <dbReference type="Proteomes" id="UP001492380"/>
    </source>
</evidence>
<evidence type="ECO:0000256" key="1">
    <source>
        <dbReference type="ARBA" id="ARBA00007462"/>
    </source>
</evidence>